<keyword evidence="5 7" id="KW-0443">Lipid metabolism</keyword>
<evidence type="ECO:0000256" key="2">
    <source>
        <dbReference type="ARBA" id="ARBA00022556"/>
    </source>
</evidence>
<dbReference type="PROSITE" id="PS00101">
    <property type="entry name" value="HEXAPEP_TRANSFERASES"/>
    <property type="match status" value="1"/>
</dbReference>
<keyword evidence="3 7" id="KW-0808">Transferase</keyword>
<dbReference type="Pfam" id="PF00132">
    <property type="entry name" value="Hexapep"/>
    <property type="match status" value="3"/>
</dbReference>
<reference evidence="9" key="1">
    <citation type="submission" date="2023-06" db="EMBL/GenBank/DDBJ databases">
        <title>Robiginitalea aurantiacus sp. nov. and Algoriphagus sediminis sp. nov., isolated from coastal sediment.</title>
        <authorList>
            <person name="Zhou Z.Y."/>
            <person name="An J."/>
            <person name="Jia Y.W."/>
            <person name="Du Z.J."/>
        </authorList>
    </citation>
    <scope>NUCLEOTIDE SEQUENCE</scope>
    <source>
        <strain evidence="9">C2-7</strain>
    </source>
</reference>
<dbReference type="SUPFAM" id="SSF51161">
    <property type="entry name" value="Trimeric LpxA-like enzymes"/>
    <property type="match status" value="1"/>
</dbReference>
<dbReference type="Pfam" id="PF04613">
    <property type="entry name" value="LpxD"/>
    <property type="match status" value="1"/>
</dbReference>
<protein>
    <recommendedName>
        <fullName evidence="7">UDP-3-O-acylglucosamine N-acyltransferase</fullName>
        <ecNumber evidence="7">2.3.1.191</ecNumber>
    </recommendedName>
</protein>
<dbReference type="PANTHER" id="PTHR43378:SF2">
    <property type="entry name" value="UDP-3-O-ACYLGLUCOSAMINE N-ACYLTRANSFERASE 1, MITOCHONDRIAL-RELATED"/>
    <property type="match status" value="1"/>
</dbReference>
<dbReference type="GO" id="GO:0103118">
    <property type="term" value="F:UDP-3-O-[(3R)-3-hydroxyacyl]-glucosamine N-acyltransferase activity"/>
    <property type="evidence" value="ECO:0007669"/>
    <property type="project" value="UniProtKB-EC"/>
</dbReference>
<evidence type="ECO:0000256" key="6">
    <source>
        <dbReference type="ARBA" id="ARBA00023315"/>
    </source>
</evidence>
<evidence type="ECO:0000256" key="5">
    <source>
        <dbReference type="ARBA" id="ARBA00023098"/>
    </source>
</evidence>
<evidence type="ECO:0000256" key="1">
    <source>
        <dbReference type="ARBA" id="ARBA00022516"/>
    </source>
</evidence>
<comment type="pathway">
    <text evidence="7">Bacterial outer membrane biogenesis; LPS lipid A biosynthesis.</text>
</comment>
<keyword evidence="2 7" id="KW-0441">Lipid A biosynthesis</keyword>
<dbReference type="NCBIfam" id="NF002060">
    <property type="entry name" value="PRK00892.1"/>
    <property type="match status" value="1"/>
</dbReference>
<dbReference type="InterPro" id="IPR001451">
    <property type="entry name" value="Hexapep"/>
</dbReference>
<proteinExistence type="inferred from homology"/>
<keyword evidence="10" id="KW-1185">Reference proteome</keyword>
<dbReference type="RefSeq" id="WP_289998728.1">
    <property type="nucleotide sequence ID" value="NZ_JAUEPH010000002.1"/>
</dbReference>
<accession>A0ABT7Y9H0</accession>
<dbReference type="CDD" id="cd03352">
    <property type="entry name" value="LbH_LpxD"/>
    <property type="match status" value="1"/>
</dbReference>
<feature type="domain" description="UDP-3-O-[3-hydroxymyristoyl] glucosamine N-acyltransferase non-repeat region" evidence="8">
    <location>
        <begin position="22"/>
        <end position="89"/>
    </location>
</feature>
<comment type="subunit">
    <text evidence="7">Homotrimer.</text>
</comment>
<comment type="function">
    <text evidence="7">Catalyzes the N-acylation of UDP-3-O-acylglucosamine using 3-hydroxyacyl-ACP as the acyl donor. Is involved in the biosynthesis of lipid A, a phosphorylated glycolipid that anchors the lipopolysaccharide to the outer membrane of the cell.</text>
</comment>
<name>A0ABT7Y9H0_9BACT</name>
<dbReference type="EMBL" id="JAUEPH010000002">
    <property type="protein sequence ID" value="MDN3203164.1"/>
    <property type="molecule type" value="Genomic_DNA"/>
</dbReference>
<comment type="similarity">
    <text evidence="7">Belongs to the transferase hexapeptide repeat family. LpxD subfamily.</text>
</comment>
<dbReference type="InterPro" id="IPR007691">
    <property type="entry name" value="LpxD"/>
</dbReference>
<dbReference type="EC" id="2.3.1.191" evidence="7"/>
<dbReference type="HAMAP" id="MF_00523">
    <property type="entry name" value="LpxD"/>
    <property type="match status" value="1"/>
</dbReference>
<keyword evidence="1 7" id="KW-0444">Lipid biosynthesis</keyword>
<evidence type="ECO:0000313" key="9">
    <source>
        <dbReference type="EMBL" id="MDN3203164.1"/>
    </source>
</evidence>
<evidence type="ECO:0000256" key="7">
    <source>
        <dbReference type="HAMAP-Rule" id="MF_00523"/>
    </source>
</evidence>
<keyword evidence="6 7" id="KW-0012">Acyltransferase</keyword>
<keyword evidence="4 7" id="KW-0677">Repeat</keyword>
<organism evidence="9 10">
    <name type="scientific">Algoriphagus sediminis</name>
    <dbReference type="NCBI Taxonomy" id="3057113"/>
    <lineage>
        <taxon>Bacteria</taxon>
        <taxon>Pseudomonadati</taxon>
        <taxon>Bacteroidota</taxon>
        <taxon>Cytophagia</taxon>
        <taxon>Cytophagales</taxon>
        <taxon>Cyclobacteriaceae</taxon>
        <taxon>Algoriphagus</taxon>
    </lineage>
</organism>
<dbReference type="Pfam" id="PF14602">
    <property type="entry name" value="Hexapep_2"/>
    <property type="match status" value="1"/>
</dbReference>
<sequence>MEFSLGQIAEMLGGKVEGDATLKVSRLDKIQEGQEGGISFLANEKYSSHLYETQATAVIINEGFEPSKKHSTNLIRVKDAYAAFTQLLEAYDSFKKSEVSGVEEPSFMHESSKIGNRNYRGAFSYIGKNCKIGNNVKIHPQAYIGDNVTIGDNCIIYSGARIMSDSVIGNRCHIHPGAIIGSDGFGFAPLADGTYKDIPQIGNVILEDNVSIGANSTIDCATMGSTIIKSGTKIDNLVQVAHNVEIGENTVVAAQAGISGSSKLGKNCILAGKAGIVGHLTIADQTTVGANTGITKSISKPGQTFLGYMGMEIKAYLKSYALFKKLDAMDSRIKELEKKS</sequence>
<dbReference type="Gene3D" id="2.160.10.10">
    <property type="entry name" value="Hexapeptide repeat proteins"/>
    <property type="match status" value="1"/>
</dbReference>
<dbReference type="NCBIfam" id="TIGR01853">
    <property type="entry name" value="lipid_A_lpxD"/>
    <property type="match status" value="1"/>
</dbReference>
<dbReference type="Gene3D" id="3.40.1390.10">
    <property type="entry name" value="MurE/MurF, N-terminal domain"/>
    <property type="match status" value="1"/>
</dbReference>
<comment type="catalytic activity">
    <reaction evidence="7">
        <text>a UDP-3-O-[(3R)-3-hydroxyacyl]-alpha-D-glucosamine + a (3R)-hydroxyacyl-[ACP] = a UDP-2-N,3-O-bis[(3R)-3-hydroxyacyl]-alpha-D-glucosamine + holo-[ACP] + H(+)</text>
        <dbReference type="Rhea" id="RHEA:53836"/>
        <dbReference type="Rhea" id="RHEA-COMP:9685"/>
        <dbReference type="Rhea" id="RHEA-COMP:9945"/>
        <dbReference type="ChEBI" id="CHEBI:15378"/>
        <dbReference type="ChEBI" id="CHEBI:64479"/>
        <dbReference type="ChEBI" id="CHEBI:78827"/>
        <dbReference type="ChEBI" id="CHEBI:137740"/>
        <dbReference type="ChEBI" id="CHEBI:137748"/>
        <dbReference type="EC" id="2.3.1.191"/>
    </reaction>
</comment>
<evidence type="ECO:0000256" key="4">
    <source>
        <dbReference type="ARBA" id="ARBA00022737"/>
    </source>
</evidence>
<dbReference type="Proteomes" id="UP001171916">
    <property type="component" value="Unassembled WGS sequence"/>
</dbReference>
<dbReference type="InterPro" id="IPR011004">
    <property type="entry name" value="Trimer_LpxA-like_sf"/>
</dbReference>
<gene>
    <name evidence="7 9" type="primary">lpxD</name>
    <name evidence="9" type="ORF">QVH07_03350</name>
</gene>
<evidence type="ECO:0000313" key="10">
    <source>
        <dbReference type="Proteomes" id="UP001171916"/>
    </source>
</evidence>
<dbReference type="InterPro" id="IPR018357">
    <property type="entry name" value="Hexapep_transf_CS"/>
</dbReference>
<dbReference type="PANTHER" id="PTHR43378">
    <property type="entry name" value="UDP-3-O-ACYLGLUCOSAMINE N-ACYLTRANSFERASE"/>
    <property type="match status" value="1"/>
</dbReference>
<evidence type="ECO:0000259" key="8">
    <source>
        <dbReference type="Pfam" id="PF04613"/>
    </source>
</evidence>
<evidence type="ECO:0000256" key="3">
    <source>
        <dbReference type="ARBA" id="ARBA00022679"/>
    </source>
</evidence>
<comment type="caution">
    <text evidence="9">The sequence shown here is derived from an EMBL/GenBank/DDBJ whole genome shotgun (WGS) entry which is preliminary data.</text>
</comment>
<dbReference type="InterPro" id="IPR020573">
    <property type="entry name" value="UDP_GlcNAc_AcTrfase_non-rep"/>
</dbReference>
<feature type="active site" description="Proton acceptor" evidence="7">
    <location>
        <position position="242"/>
    </location>
</feature>